<feature type="chain" id="PRO_5027092843" description="Adventurous gliding motility protein CglF" evidence="1">
    <location>
        <begin position="24"/>
        <end position="83"/>
    </location>
</feature>
<keyword evidence="3" id="KW-1185">Reference proteome</keyword>
<proteinExistence type="predicted"/>
<gene>
    <name evidence="2" type="ORF">GF068_20595</name>
</gene>
<accession>A0A6N7Q021</accession>
<keyword evidence="1" id="KW-0732">Signal</keyword>
<comment type="caution">
    <text evidence="2">The sequence shown here is derived from an EMBL/GenBank/DDBJ whole genome shotgun (WGS) entry which is preliminary data.</text>
</comment>
<evidence type="ECO:0000313" key="3">
    <source>
        <dbReference type="Proteomes" id="UP000440224"/>
    </source>
</evidence>
<organism evidence="2 3">
    <name type="scientific">Polyangium spumosum</name>
    <dbReference type="NCBI Taxonomy" id="889282"/>
    <lineage>
        <taxon>Bacteria</taxon>
        <taxon>Pseudomonadati</taxon>
        <taxon>Myxococcota</taxon>
        <taxon>Polyangia</taxon>
        <taxon>Polyangiales</taxon>
        <taxon>Polyangiaceae</taxon>
        <taxon>Polyangium</taxon>
    </lineage>
</organism>
<dbReference type="OrthoDB" id="5520766at2"/>
<name>A0A6N7Q021_9BACT</name>
<evidence type="ECO:0008006" key="4">
    <source>
        <dbReference type="Google" id="ProtNLM"/>
    </source>
</evidence>
<protein>
    <recommendedName>
        <fullName evidence="4">Adventurous gliding motility protein CglF</fullName>
    </recommendedName>
</protein>
<evidence type="ECO:0000256" key="1">
    <source>
        <dbReference type="SAM" id="SignalP"/>
    </source>
</evidence>
<dbReference type="AlphaFoldDB" id="A0A6N7Q021"/>
<feature type="signal peptide" evidence="1">
    <location>
        <begin position="1"/>
        <end position="23"/>
    </location>
</feature>
<reference evidence="2 3" key="1">
    <citation type="submission" date="2019-10" db="EMBL/GenBank/DDBJ databases">
        <title>A soil myxobacterium in the family Polyangiaceae.</title>
        <authorList>
            <person name="Li Y."/>
            <person name="Wang J."/>
        </authorList>
    </citation>
    <scope>NUCLEOTIDE SEQUENCE [LARGE SCALE GENOMIC DNA]</scope>
    <source>
        <strain evidence="2 3">DSM 14734</strain>
    </source>
</reference>
<dbReference type="RefSeq" id="WP_153821105.1">
    <property type="nucleotide sequence ID" value="NZ_WJIE01000005.1"/>
</dbReference>
<dbReference type="EMBL" id="WJIE01000005">
    <property type="protein sequence ID" value="MRG94301.1"/>
    <property type="molecule type" value="Genomic_DNA"/>
</dbReference>
<evidence type="ECO:0000313" key="2">
    <source>
        <dbReference type="EMBL" id="MRG94301.1"/>
    </source>
</evidence>
<sequence length="83" mass="9150">MRKTTIMALATLGATLFTSAAYAEPKKEKAENYGYTFDDDALLGGDLGAQTAVIKVRQKGMRDKLIRPRVQFVNELLKSVEAL</sequence>
<dbReference type="Proteomes" id="UP000440224">
    <property type="component" value="Unassembled WGS sequence"/>
</dbReference>